<organism evidence="2 3">
    <name type="scientific">Priestia flexa</name>
    <dbReference type="NCBI Taxonomy" id="86664"/>
    <lineage>
        <taxon>Bacteria</taxon>
        <taxon>Bacillati</taxon>
        <taxon>Bacillota</taxon>
        <taxon>Bacilli</taxon>
        <taxon>Bacillales</taxon>
        <taxon>Bacillaceae</taxon>
        <taxon>Priestia</taxon>
    </lineage>
</organism>
<gene>
    <name evidence="2" type="ORF">JF537_14650</name>
</gene>
<dbReference type="RefSeq" id="WP_206782849.1">
    <property type="nucleotide sequence ID" value="NZ_JAEMWV010000007.1"/>
</dbReference>
<feature type="region of interest" description="Disordered" evidence="1">
    <location>
        <begin position="1"/>
        <end position="36"/>
    </location>
</feature>
<sequence>MKPMQPMKPMKLMRPTQHVKPTKATKPLQPKSAANTTAKHKVEGTLYMVGTDFVDIMKDDCTVVTILRNNMSKIIWHDKVKKTATSNHNSSHRSTHSKHVHYPCHCRRHRKCICRKNQPHHIKKFHPAPSIPACDGMVQLRLGSLTDNLNFHLFKNIGKRVIIECSSH</sequence>
<protein>
    <submittedName>
        <fullName evidence="2">Uncharacterized protein</fullName>
    </submittedName>
</protein>
<comment type="caution">
    <text evidence="2">The sequence shown here is derived from an EMBL/GenBank/DDBJ whole genome shotgun (WGS) entry which is preliminary data.</text>
</comment>
<evidence type="ECO:0000313" key="2">
    <source>
        <dbReference type="EMBL" id="MBN8252818.1"/>
    </source>
</evidence>
<dbReference type="EMBL" id="JAEMWV010000007">
    <property type="protein sequence ID" value="MBN8252818.1"/>
    <property type="molecule type" value="Genomic_DNA"/>
</dbReference>
<evidence type="ECO:0000313" key="3">
    <source>
        <dbReference type="Proteomes" id="UP000664578"/>
    </source>
</evidence>
<dbReference type="AlphaFoldDB" id="A0A8I1MG60"/>
<accession>A0A8I1MG60</accession>
<feature type="compositionally biased region" description="Low complexity" evidence="1">
    <location>
        <begin position="1"/>
        <end position="13"/>
    </location>
</feature>
<evidence type="ECO:0000256" key="1">
    <source>
        <dbReference type="SAM" id="MobiDB-lite"/>
    </source>
</evidence>
<reference evidence="2" key="1">
    <citation type="submission" date="2020-12" db="EMBL/GenBank/DDBJ databases">
        <title>PHA producing bacteria isolated from mangrove.</title>
        <authorList>
            <person name="Zheng W."/>
            <person name="Yu S."/>
            <person name="Huang Y."/>
        </authorList>
    </citation>
    <scope>NUCLEOTIDE SEQUENCE</scope>
    <source>
        <strain evidence="2">GN22-4</strain>
    </source>
</reference>
<dbReference type="Proteomes" id="UP000664578">
    <property type="component" value="Unassembled WGS sequence"/>
</dbReference>
<name>A0A8I1MG60_9BACI</name>
<proteinExistence type="predicted"/>